<dbReference type="AlphaFoldDB" id="A0AAV0NTD8"/>
<accession>A0AAV0NTD8</accession>
<comment type="caution">
    <text evidence="3">The sequence shown here is derived from an EMBL/GenBank/DDBJ whole genome shotgun (WGS) entry which is preliminary data.</text>
</comment>
<evidence type="ECO:0000313" key="3">
    <source>
        <dbReference type="EMBL" id="CAI0461806.1"/>
    </source>
</evidence>
<protein>
    <recommendedName>
        <fullName evidence="2">Trichome birefringence-like C-terminal domain-containing protein</fullName>
    </recommendedName>
</protein>
<name>A0AAV0NTD8_9ROSI</name>
<proteinExistence type="inferred from homology"/>
<dbReference type="PANTHER" id="PTHR32285:SF36">
    <property type="entry name" value="PROTEIN TRICHOME BIREFRINGENCE-LIKE 38"/>
    <property type="match status" value="1"/>
</dbReference>
<evidence type="ECO:0000256" key="1">
    <source>
        <dbReference type="ARBA" id="ARBA00007727"/>
    </source>
</evidence>
<dbReference type="EMBL" id="CAMGYJ010000008">
    <property type="protein sequence ID" value="CAI0461806.1"/>
    <property type="molecule type" value="Genomic_DNA"/>
</dbReference>
<feature type="domain" description="Trichome birefringence-like C-terminal" evidence="2">
    <location>
        <begin position="1"/>
        <end position="122"/>
    </location>
</feature>
<dbReference type="Proteomes" id="UP001154282">
    <property type="component" value="Unassembled WGS sequence"/>
</dbReference>
<dbReference type="Pfam" id="PF13839">
    <property type="entry name" value="PC-Esterase"/>
    <property type="match status" value="1"/>
</dbReference>
<dbReference type="GO" id="GO:0016413">
    <property type="term" value="F:O-acetyltransferase activity"/>
    <property type="evidence" value="ECO:0007669"/>
    <property type="project" value="InterPro"/>
</dbReference>
<comment type="similarity">
    <text evidence="1">Belongs to the PC-esterase family. TBL subfamily.</text>
</comment>
<sequence length="151" mass="17551">MKGKKIMFVGDSLSMNQYESLLCMLHAAAPNSNITRLAREWIRSVTLWDYGVSIMLFTSHYLVDIQQDKIGRRVLNLGSVSSGNLWKQMDVLIFNTWLWWYRKGPKQGYVMYAFGSSPNSNKNRKRCTNYHVDYAISDGITFEMGRSYLRT</sequence>
<dbReference type="PANTHER" id="PTHR32285">
    <property type="entry name" value="PROTEIN TRICHOME BIREFRINGENCE-LIKE 9-RELATED"/>
    <property type="match status" value="1"/>
</dbReference>
<evidence type="ECO:0000313" key="4">
    <source>
        <dbReference type="Proteomes" id="UP001154282"/>
    </source>
</evidence>
<dbReference type="InterPro" id="IPR029962">
    <property type="entry name" value="TBL"/>
</dbReference>
<dbReference type="GO" id="GO:0005794">
    <property type="term" value="C:Golgi apparatus"/>
    <property type="evidence" value="ECO:0007669"/>
    <property type="project" value="TreeGrafter"/>
</dbReference>
<organism evidence="3 4">
    <name type="scientific">Linum tenue</name>
    <dbReference type="NCBI Taxonomy" id="586396"/>
    <lineage>
        <taxon>Eukaryota</taxon>
        <taxon>Viridiplantae</taxon>
        <taxon>Streptophyta</taxon>
        <taxon>Embryophyta</taxon>
        <taxon>Tracheophyta</taxon>
        <taxon>Spermatophyta</taxon>
        <taxon>Magnoliopsida</taxon>
        <taxon>eudicotyledons</taxon>
        <taxon>Gunneridae</taxon>
        <taxon>Pentapetalae</taxon>
        <taxon>rosids</taxon>
        <taxon>fabids</taxon>
        <taxon>Malpighiales</taxon>
        <taxon>Linaceae</taxon>
        <taxon>Linum</taxon>
    </lineage>
</organism>
<keyword evidence="4" id="KW-1185">Reference proteome</keyword>
<reference evidence="3" key="1">
    <citation type="submission" date="2022-08" db="EMBL/GenBank/DDBJ databases">
        <authorList>
            <person name="Gutierrez-Valencia J."/>
        </authorList>
    </citation>
    <scope>NUCLEOTIDE SEQUENCE</scope>
</reference>
<dbReference type="InterPro" id="IPR026057">
    <property type="entry name" value="TBL_C"/>
</dbReference>
<evidence type="ECO:0000259" key="2">
    <source>
        <dbReference type="Pfam" id="PF13839"/>
    </source>
</evidence>
<gene>
    <name evidence="3" type="ORF">LITE_LOCUS35101</name>
</gene>